<accession>A0A3M2HPX3</accession>
<dbReference type="AlphaFoldDB" id="A0A3M2HPX3"/>
<evidence type="ECO:0000256" key="1">
    <source>
        <dbReference type="ARBA" id="ARBA00022801"/>
    </source>
</evidence>
<evidence type="ECO:0000313" key="3">
    <source>
        <dbReference type="EMBL" id="RMH91776.1"/>
    </source>
</evidence>
<comment type="function">
    <text evidence="2">Hydrolyzes RNA 2',3'-cyclic phosphodiester to an RNA 2'-phosphomonoester.</text>
</comment>
<dbReference type="PANTHER" id="PTHR35561">
    <property type="entry name" value="RNA 2',3'-CYCLIC PHOSPHODIESTERASE"/>
    <property type="match status" value="1"/>
</dbReference>
<feature type="active site" description="Proton donor" evidence="2">
    <location>
        <position position="43"/>
    </location>
</feature>
<dbReference type="PANTHER" id="PTHR35561:SF1">
    <property type="entry name" value="RNA 2',3'-CYCLIC PHOSPHODIESTERASE"/>
    <property type="match status" value="1"/>
</dbReference>
<dbReference type="NCBIfam" id="TIGR02258">
    <property type="entry name" value="2_5_ligase"/>
    <property type="match status" value="1"/>
</dbReference>
<dbReference type="EC" id="3.1.4.58" evidence="2"/>
<organism evidence="3 4">
    <name type="scientific">Stutzerimonas zhaodongensis</name>
    <dbReference type="NCBI Taxonomy" id="1176257"/>
    <lineage>
        <taxon>Bacteria</taxon>
        <taxon>Pseudomonadati</taxon>
        <taxon>Pseudomonadota</taxon>
        <taxon>Gammaproteobacteria</taxon>
        <taxon>Pseudomonadales</taxon>
        <taxon>Pseudomonadaceae</taxon>
        <taxon>Stutzerimonas</taxon>
    </lineage>
</organism>
<feature type="short sequence motif" description="HXTX 1" evidence="2">
    <location>
        <begin position="43"/>
        <end position="46"/>
    </location>
</feature>
<dbReference type="InterPro" id="IPR009097">
    <property type="entry name" value="Cyclic_Pdiesterase"/>
</dbReference>
<dbReference type="HAMAP" id="MF_01940">
    <property type="entry name" value="RNA_CPDase"/>
    <property type="match status" value="1"/>
</dbReference>
<dbReference type="Pfam" id="PF13563">
    <property type="entry name" value="2_5_RNA_ligase2"/>
    <property type="match status" value="1"/>
</dbReference>
<proteinExistence type="inferred from homology"/>
<reference evidence="3 4" key="1">
    <citation type="submission" date="2018-10" db="EMBL/GenBank/DDBJ databases">
        <title>Pseudomonas zhaodongensis NEAU-ST5-21(T) genome.</title>
        <authorList>
            <person name="Peng J."/>
            <person name="Liu Z.-P."/>
        </authorList>
    </citation>
    <scope>NUCLEOTIDE SEQUENCE [LARGE SCALE GENOMIC DNA]</scope>
    <source>
        <strain evidence="3 4">NEAU-ST5-21</strain>
    </source>
</reference>
<comment type="similarity">
    <text evidence="2">Belongs to the 2H phosphoesterase superfamily. ThpR family.</text>
</comment>
<keyword evidence="1 2" id="KW-0378">Hydrolase</keyword>
<evidence type="ECO:0000313" key="4">
    <source>
        <dbReference type="Proteomes" id="UP000269774"/>
    </source>
</evidence>
<dbReference type="GO" id="GO:0004113">
    <property type="term" value="F:2',3'-cyclic-nucleotide 3'-phosphodiesterase activity"/>
    <property type="evidence" value="ECO:0007669"/>
    <property type="project" value="InterPro"/>
</dbReference>
<dbReference type="GO" id="GO:0008664">
    <property type="term" value="F:RNA 2',3'-cyclic 3'-phosphodiesterase activity"/>
    <property type="evidence" value="ECO:0007669"/>
    <property type="project" value="UniProtKB-EC"/>
</dbReference>
<feature type="active site" description="Proton acceptor" evidence="2">
    <location>
        <position position="124"/>
    </location>
</feature>
<dbReference type="SUPFAM" id="SSF55144">
    <property type="entry name" value="LigT-like"/>
    <property type="match status" value="1"/>
</dbReference>
<protein>
    <recommendedName>
        <fullName evidence="2">RNA 2',3'-cyclic phosphodiesterase</fullName>
        <shortName evidence="2">RNA 2',3'-CPDase</shortName>
        <ecNumber evidence="2">3.1.4.58</ecNumber>
    </recommendedName>
</protein>
<dbReference type="InterPro" id="IPR004175">
    <property type="entry name" value="RNA_CPDase"/>
</dbReference>
<dbReference type="Proteomes" id="UP000269774">
    <property type="component" value="Unassembled WGS sequence"/>
</dbReference>
<dbReference type="Gene3D" id="3.90.1140.10">
    <property type="entry name" value="Cyclic phosphodiesterase"/>
    <property type="match status" value="1"/>
</dbReference>
<dbReference type="OrthoDB" id="7061261at2"/>
<name>A0A3M2HPX3_9GAMM</name>
<dbReference type="EMBL" id="RFFM01000001">
    <property type="protein sequence ID" value="RMH91776.1"/>
    <property type="molecule type" value="Genomic_DNA"/>
</dbReference>
<sequence>MASEKPLRLFFALGCPPALADNICSWRDSLPLAGRPVAKDNLHLTLAFLGSQPTTALDGFKDLGDQLRGTSFYLRLDQVQTIGNGFLCLTPGLPPPPLLQLVDNLRTGLSSLGMVPDSRPFLPHVTLAREAVMHQPHFASEAFEWRVNGYGLFRSENTESGVRYDELVHWPLAATSG</sequence>
<keyword evidence="4" id="KW-1185">Reference proteome</keyword>
<feature type="short sequence motif" description="HXTX 2" evidence="2">
    <location>
        <begin position="124"/>
        <end position="127"/>
    </location>
</feature>
<comment type="catalytic activity">
    <reaction evidence="2">
        <text>a 3'-end 2',3'-cyclophospho-ribonucleotide-RNA + H2O = a 3'-end 2'-phospho-ribonucleotide-RNA + H(+)</text>
        <dbReference type="Rhea" id="RHEA:11828"/>
        <dbReference type="Rhea" id="RHEA-COMP:10464"/>
        <dbReference type="Rhea" id="RHEA-COMP:17353"/>
        <dbReference type="ChEBI" id="CHEBI:15377"/>
        <dbReference type="ChEBI" id="CHEBI:15378"/>
        <dbReference type="ChEBI" id="CHEBI:83064"/>
        <dbReference type="ChEBI" id="CHEBI:173113"/>
        <dbReference type="EC" id="3.1.4.58"/>
    </reaction>
</comment>
<evidence type="ECO:0000256" key="2">
    <source>
        <dbReference type="HAMAP-Rule" id="MF_01940"/>
    </source>
</evidence>
<gene>
    <name evidence="3" type="primary">thpR</name>
    <name evidence="3" type="ORF">EA797_03235</name>
</gene>
<comment type="caution">
    <text evidence="3">The sequence shown here is derived from an EMBL/GenBank/DDBJ whole genome shotgun (WGS) entry which is preliminary data.</text>
</comment>
<dbReference type="RefSeq" id="WP_122163741.1">
    <property type="nucleotide sequence ID" value="NZ_JAMOIB010000008.1"/>
</dbReference>